<name>A0A934S7F5_9BACT</name>
<feature type="chain" id="PRO_5037167084" evidence="1">
    <location>
        <begin position="29"/>
        <end position="234"/>
    </location>
</feature>
<protein>
    <submittedName>
        <fullName evidence="3">PEP-CTERM sorting domain-containing protein</fullName>
    </submittedName>
</protein>
<comment type="caution">
    <text evidence="3">The sequence shown here is derived from an EMBL/GenBank/DDBJ whole genome shotgun (WGS) entry which is preliminary data.</text>
</comment>
<proteinExistence type="predicted"/>
<evidence type="ECO:0000259" key="2">
    <source>
        <dbReference type="Pfam" id="PF07589"/>
    </source>
</evidence>
<evidence type="ECO:0000256" key="1">
    <source>
        <dbReference type="SAM" id="SignalP"/>
    </source>
</evidence>
<feature type="domain" description="Ice-binding protein C-terminal" evidence="2">
    <location>
        <begin position="210"/>
        <end position="234"/>
    </location>
</feature>
<dbReference type="Pfam" id="PF07589">
    <property type="entry name" value="PEP-CTERM"/>
    <property type="match status" value="1"/>
</dbReference>
<feature type="signal peptide" evidence="1">
    <location>
        <begin position="1"/>
        <end position="28"/>
    </location>
</feature>
<keyword evidence="1" id="KW-0732">Signal</keyword>
<dbReference type="AlphaFoldDB" id="A0A934S7F5"/>
<reference evidence="3" key="1">
    <citation type="submission" date="2021-01" db="EMBL/GenBank/DDBJ databases">
        <title>Modified the classification status of verrucomicrobia.</title>
        <authorList>
            <person name="Feng X."/>
        </authorList>
    </citation>
    <scope>NUCLEOTIDE SEQUENCE</scope>
    <source>
        <strain evidence="3">KCTC 22041</strain>
    </source>
</reference>
<dbReference type="RefSeq" id="WP_200273687.1">
    <property type="nucleotide sequence ID" value="NZ_JAENIJ010000051.1"/>
</dbReference>
<evidence type="ECO:0000313" key="3">
    <source>
        <dbReference type="EMBL" id="MBK1884470.1"/>
    </source>
</evidence>
<evidence type="ECO:0000313" key="4">
    <source>
        <dbReference type="Proteomes" id="UP000603141"/>
    </source>
</evidence>
<sequence>MKQTLKIPGGIRFAIFTACMALTSSAYAQNFSYFYGVNVQGSGYTDVYGLPSDFDMEQYNENTGVLSSGASASTVSPDTAAFGTQGFSTVVDLGTFGNEHATDGYVEVVTSITLYLWVTGLSPNGSTTTFQIYDGLSGRSGGLIGDVVTLTEPTDEGSYVAIEIPTSLWDGDFSLGKDGQISTIVWNTVTEDGIEITQLPGFSVTTTLVAVPEPSTTTLLGGLVVALSFVRRRK</sequence>
<gene>
    <name evidence="3" type="ORF">JIN85_18785</name>
</gene>
<dbReference type="NCBIfam" id="TIGR02595">
    <property type="entry name" value="PEP_CTERM"/>
    <property type="match status" value="1"/>
</dbReference>
<organism evidence="3 4">
    <name type="scientific">Luteolibacter pohnpeiensis</name>
    <dbReference type="NCBI Taxonomy" id="454153"/>
    <lineage>
        <taxon>Bacteria</taxon>
        <taxon>Pseudomonadati</taxon>
        <taxon>Verrucomicrobiota</taxon>
        <taxon>Verrucomicrobiia</taxon>
        <taxon>Verrucomicrobiales</taxon>
        <taxon>Verrucomicrobiaceae</taxon>
        <taxon>Luteolibacter</taxon>
    </lineage>
</organism>
<dbReference type="Proteomes" id="UP000603141">
    <property type="component" value="Unassembled WGS sequence"/>
</dbReference>
<keyword evidence="4" id="KW-1185">Reference proteome</keyword>
<dbReference type="EMBL" id="JAENIJ010000051">
    <property type="protein sequence ID" value="MBK1884470.1"/>
    <property type="molecule type" value="Genomic_DNA"/>
</dbReference>
<dbReference type="InterPro" id="IPR013424">
    <property type="entry name" value="Ice-binding_C"/>
</dbReference>
<accession>A0A934S7F5</accession>